<dbReference type="SUPFAM" id="SSF54001">
    <property type="entry name" value="Cysteine proteinases"/>
    <property type="match status" value="1"/>
</dbReference>
<evidence type="ECO:0000313" key="8">
    <source>
        <dbReference type="EMBL" id="OAL64932.1"/>
    </source>
</evidence>
<dbReference type="GO" id="GO:0005816">
    <property type="term" value="C:spindle pole body"/>
    <property type="evidence" value="ECO:0007669"/>
    <property type="project" value="UniProtKB-ARBA"/>
</dbReference>
<feature type="region of interest" description="Disordered" evidence="6">
    <location>
        <begin position="562"/>
        <end position="627"/>
    </location>
</feature>
<feature type="region of interest" description="Disordered" evidence="6">
    <location>
        <begin position="516"/>
        <end position="550"/>
    </location>
</feature>
<evidence type="ECO:0000256" key="5">
    <source>
        <dbReference type="ARBA" id="ARBA00023306"/>
    </source>
</evidence>
<dbReference type="FunFam" id="3.40.50.300:FF:000330">
    <property type="entry name" value="Septum-promoting GTP-binding protein 1"/>
    <property type="match status" value="1"/>
</dbReference>
<feature type="compositionally biased region" description="Polar residues" evidence="6">
    <location>
        <begin position="141"/>
        <end position="171"/>
    </location>
</feature>
<feature type="compositionally biased region" description="Low complexity" evidence="6">
    <location>
        <begin position="18"/>
        <end position="38"/>
    </location>
</feature>
<dbReference type="InterPro" id="IPR001806">
    <property type="entry name" value="Small_GTPase"/>
</dbReference>
<dbReference type="SMART" id="SM00174">
    <property type="entry name" value="RHO"/>
    <property type="match status" value="1"/>
</dbReference>
<dbReference type="Pfam" id="PF01841">
    <property type="entry name" value="Transglut_core"/>
    <property type="match status" value="1"/>
</dbReference>
<dbReference type="AlphaFoldDB" id="A0A178EXU0"/>
<sequence>MDTLTKEVDKLQVEDDPTVTQPTETTTTTTSTTAADADQPPPPAETELVAAPTPGSAQDPASTVEHAPEPESAPVPENLVPQTPEQEIPARIDETPSNYSQTYNNGYSNGQQSHHSSFSPEYIQSTTPALHTHESDLSPASRHNSPTMSYQQYQLPSQPASRPGSGVSNSGDRYGYSQQYHDQNPRQQQQQQQQQQHQQQTQQHQQQSAAPSKNSVVIKVGMVGDAQIGKTSLMVKYVEGSWDEDYIQTLGVNFMEKTISIRNTEITFSIWDLGGQREFVNMLPLVCNDAVAILFMFDLTRKSTLNSIKEWYRQGRGFNKTAIPFLVGTKYDHFVNFPREDQEEISIQAKRFAKAMRASLIFSSTSHSINVQKDEDGSQGSEMHEAGKVSGAGRSNNSSPSRRDFGQMIRGKEVLPPPVVTRTGQKKPPPPPPSKGSRAVAAGPPLPPRNKSQAASSPVPPALPPRTPSDYGRSSSEYTPSSASVSSNSSSTEAKPDGFRVRAPVWDQTELPCVTLWKGKTKDTKDVSSERKADEINSQPASDAQGLRGNVAALRSQLAGHNIIAPATAPPPKAAKPKLPPRMNSTPLPQAHQPQHFQDRPLLERVESASPTQRKLPPPPPPRGADLQKIRQVSSSSLNKTASEAVKDNIGCFDKVKRISRAPPSVPLASRPKLPPVPTSSKPQIGSTARRSTTNSTNGSTICFKCRDFSTADAHAARFPCQSLPSHDLAWLSSQLTSPFPSPTDKARVIFTWLHHNVRYDVESFFQGKRTPQSPDHVFTHGLAVCAGFASLFETLAKYAGLEAKVISGHGTGYGFKPLAPGAPIPPYEGNHAWNVVRIDNGHWKLIDCCWGAGHVEGANLPYVQKFSPKHFIMSNDEFGLDHYPENGSDFYREDGRTDITWEEYIGGGLRAQMHIPTDPPTLFDNAVEDHGIGKYTLQPGTKSISIREVSGRSVHFQFALICEHWSIVKHGGKKAASFFVLAPHGLDGREDKFVPFNHVRGTNAGGGGDYWYLDIPDGRTLGCAGQKLMIFELTSFGTQTDLRGLTMAEYEQGVGRVGMGFKALAEWTLVE</sequence>
<dbReference type="PANTHER" id="PTHR46333">
    <property type="entry name" value="CYTOKINESIS PROTEIN 3"/>
    <property type="match status" value="1"/>
</dbReference>
<dbReference type="PANTHER" id="PTHR46333:SF5">
    <property type="entry name" value="TRANSGLUTAMINASE-LIKE DOMAIN-CONTAINING PROTEIN"/>
    <property type="match status" value="1"/>
</dbReference>
<evidence type="ECO:0000256" key="3">
    <source>
        <dbReference type="ARBA" id="ARBA00022776"/>
    </source>
</evidence>
<name>A0A178EXU0_TRIRU</name>
<dbReference type="InterPro" id="IPR052557">
    <property type="entry name" value="CAP/Cytokinesis_protein"/>
</dbReference>
<evidence type="ECO:0000256" key="6">
    <source>
        <dbReference type="SAM" id="MobiDB-lite"/>
    </source>
</evidence>
<dbReference type="GO" id="GO:0005525">
    <property type="term" value="F:GTP binding"/>
    <property type="evidence" value="ECO:0007669"/>
    <property type="project" value="UniProtKB-KW"/>
</dbReference>
<keyword evidence="3" id="KW-0498">Mitosis</keyword>
<dbReference type="SUPFAM" id="SSF52540">
    <property type="entry name" value="P-loop containing nucleoside triphosphate hydrolases"/>
    <property type="match status" value="1"/>
</dbReference>
<dbReference type="Gene3D" id="3.10.620.30">
    <property type="match status" value="1"/>
</dbReference>
<evidence type="ECO:0000259" key="7">
    <source>
        <dbReference type="SMART" id="SM00460"/>
    </source>
</evidence>
<feature type="region of interest" description="Disordered" evidence="6">
    <location>
        <begin position="663"/>
        <end position="698"/>
    </location>
</feature>
<dbReference type="SMART" id="SM00460">
    <property type="entry name" value="TGc"/>
    <property type="match status" value="1"/>
</dbReference>
<dbReference type="SMART" id="SM00175">
    <property type="entry name" value="RAB"/>
    <property type="match status" value="1"/>
</dbReference>
<evidence type="ECO:0000256" key="1">
    <source>
        <dbReference type="ARBA" id="ARBA00022618"/>
    </source>
</evidence>
<feature type="compositionally biased region" description="Low complexity" evidence="6">
    <location>
        <begin position="178"/>
        <end position="207"/>
    </location>
</feature>
<gene>
    <name evidence="8" type="ORF">A7C99_4368</name>
</gene>
<dbReference type="InterPro" id="IPR002931">
    <property type="entry name" value="Transglutaminase-like"/>
</dbReference>
<dbReference type="GO" id="GO:0090068">
    <property type="term" value="P:positive regulation of cell cycle process"/>
    <property type="evidence" value="ECO:0007669"/>
    <property type="project" value="UniProtKB-ARBA"/>
</dbReference>
<keyword evidence="5" id="KW-0131">Cell cycle</keyword>
<dbReference type="SMART" id="SM00173">
    <property type="entry name" value="RAS"/>
    <property type="match status" value="1"/>
</dbReference>
<dbReference type="Pfam" id="PF00071">
    <property type="entry name" value="Ras"/>
    <property type="match status" value="1"/>
</dbReference>
<dbReference type="InterPro" id="IPR038765">
    <property type="entry name" value="Papain-like_cys_pep_sf"/>
</dbReference>
<dbReference type="CDD" id="cd04128">
    <property type="entry name" value="Spg1"/>
    <property type="match status" value="1"/>
</dbReference>
<dbReference type="VEuPathDB" id="FungiDB:TERG_05390"/>
<dbReference type="PROSITE" id="PS51419">
    <property type="entry name" value="RAB"/>
    <property type="match status" value="1"/>
</dbReference>
<reference evidence="8 9" key="1">
    <citation type="submission" date="2016-05" db="EMBL/GenBank/DDBJ databases">
        <title>Genome sequencing of Trichophyton rubrum CMCC(F)T1i isolated from hair.</title>
        <authorList>
            <person name="Zhan P."/>
            <person name="Tao Y."/>
            <person name="Liu W."/>
        </authorList>
    </citation>
    <scope>NUCLEOTIDE SEQUENCE [LARGE SCALE GENOMIC DNA]</scope>
    <source>
        <strain evidence="9">CMCC(F)T1i</strain>
    </source>
</reference>
<comment type="caution">
    <text evidence="8">The sequence shown here is derived from an EMBL/GenBank/DDBJ whole genome shotgun (WGS) entry which is preliminary data.</text>
</comment>
<dbReference type="GO" id="GO:0035556">
    <property type="term" value="P:intracellular signal transduction"/>
    <property type="evidence" value="ECO:0007669"/>
    <property type="project" value="UniProtKB-ARBA"/>
</dbReference>
<dbReference type="Gene3D" id="3.40.50.300">
    <property type="entry name" value="P-loop containing nucleotide triphosphate hydrolases"/>
    <property type="match status" value="1"/>
</dbReference>
<evidence type="ECO:0000256" key="2">
    <source>
        <dbReference type="ARBA" id="ARBA00022741"/>
    </source>
</evidence>
<proteinExistence type="predicted"/>
<dbReference type="InterPro" id="IPR027417">
    <property type="entry name" value="P-loop_NTPase"/>
</dbReference>
<feature type="compositionally biased region" description="Basic and acidic residues" evidence="6">
    <location>
        <begin position="1"/>
        <end position="13"/>
    </location>
</feature>
<organism evidence="8 9">
    <name type="scientific">Trichophyton rubrum</name>
    <name type="common">Athlete's foot fungus</name>
    <name type="synonym">Epidermophyton rubrum</name>
    <dbReference type="NCBI Taxonomy" id="5551"/>
    <lineage>
        <taxon>Eukaryota</taxon>
        <taxon>Fungi</taxon>
        <taxon>Dikarya</taxon>
        <taxon>Ascomycota</taxon>
        <taxon>Pezizomycotina</taxon>
        <taxon>Eurotiomycetes</taxon>
        <taxon>Eurotiomycetidae</taxon>
        <taxon>Onygenales</taxon>
        <taxon>Arthrodermataceae</taxon>
        <taxon>Trichophyton</taxon>
    </lineage>
</organism>
<feature type="compositionally biased region" description="Basic and acidic residues" evidence="6">
    <location>
        <begin position="520"/>
        <end position="535"/>
    </location>
</feature>
<feature type="compositionally biased region" description="Low complexity" evidence="6">
    <location>
        <begin position="481"/>
        <end position="491"/>
    </location>
</feature>
<keyword evidence="2" id="KW-0547">Nucleotide-binding</keyword>
<dbReference type="GO" id="GO:0003924">
    <property type="term" value="F:GTPase activity"/>
    <property type="evidence" value="ECO:0007669"/>
    <property type="project" value="InterPro"/>
</dbReference>
<feature type="region of interest" description="Disordered" evidence="6">
    <location>
        <begin position="1"/>
        <end position="214"/>
    </location>
</feature>
<evidence type="ECO:0000313" key="9">
    <source>
        <dbReference type="Proteomes" id="UP000243015"/>
    </source>
</evidence>
<feature type="compositionally biased region" description="Low complexity" evidence="6">
    <location>
        <begin position="686"/>
        <end position="698"/>
    </location>
</feature>
<dbReference type="NCBIfam" id="TIGR00231">
    <property type="entry name" value="small_GTP"/>
    <property type="match status" value="1"/>
</dbReference>
<feature type="compositionally biased region" description="Polar residues" evidence="6">
    <location>
        <begin position="583"/>
        <end position="596"/>
    </location>
</feature>
<dbReference type="EMBL" id="LHPM01000015">
    <property type="protein sequence ID" value="OAL64932.1"/>
    <property type="molecule type" value="Genomic_DNA"/>
</dbReference>
<feature type="compositionally biased region" description="Polar residues" evidence="6">
    <location>
        <begin position="95"/>
        <end position="129"/>
    </location>
</feature>
<feature type="compositionally biased region" description="Basic and acidic residues" evidence="6">
    <location>
        <begin position="597"/>
        <end position="607"/>
    </location>
</feature>
<keyword evidence="1" id="KW-0132">Cell division</keyword>
<evidence type="ECO:0000256" key="4">
    <source>
        <dbReference type="ARBA" id="ARBA00023134"/>
    </source>
</evidence>
<feature type="compositionally biased region" description="Basic and acidic residues" evidence="6">
    <location>
        <begin position="372"/>
        <end position="387"/>
    </location>
</feature>
<accession>A0A178EXU0</accession>
<feature type="domain" description="Transglutaminase-like" evidence="7">
    <location>
        <begin position="778"/>
        <end position="851"/>
    </location>
</feature>
<feature type="region of interest" description="Disordered" evidence="6">
    <location>
        <begin position="369"/>
        <end position="504"/>
    </location>
</feature>
<dbReference type="InterPro" id="IPR005225">
    <property type="entry name" value="Small_GTP-bd"/>
</dbReference>
<keyword evidence="4" id="KW-0342">GTP-binding</keyword>
<feature type="compositionally biased region" description="Pro residues" evidence="6">
    <location>
        <begin position="458"/>
        <end position="467"/>
    </location>
</feature>
<feature type="compositionally biased region" description="Pro residues" evidence="6">
    <location>
        <begin position="568"/>
        <end position="580"/>
    </location>
</feature>
<dbReference type="GO" id="GO:0005737">
    <property type="term" value="C:cytoplasm"/>
    <property type="evidence" value="ECO:0007669"/>
    <property type="project" value="TreeGrafter"/>
</dbReference>
<dbReference type="PRINTS" id="PR00449">
    <property type="entry name" value="RASTRNSFRMNG"/>
</dbReference>
<dbReference type="VEuPathDB" id="FungiDB:TERG_05389"/>
<dbReference type="InterPro" id="IPR017231">
    <property type="entry name" value="Small_GTPase_Tem1/Spg1"/>
</dbReference>
<protein>
    <recommendedName>
        <fullName evidence="7">Transglutaminase-like domain-containing protein</fullName>
    </recommendedName>
</protein>
<feature type="compositionally biased region" description="Basic and acidic residues" evidence="6">
    <location>
        <begin position="401"/>
        <end position="413"/>
    </location>
</feature>
<dbReference type="GO" id="GO:0051301">
    <property type="term" value="P:cell division"/>
    <property type="evidence" value="ECO:0007669"/>
    <property type="project" value="UniProtKB-KW"/>
</dbReference>
<dbReference type="Proteomes" id="UP000243015">
    <property type="component" value="Unassembled WGS sequence"/>
</dbReference>